<dbReference type="InterPro" id="IPR013325">
    <property type="entry name" value="RNA_pol_sigma_r2"/>
</dbReference>
<dbReference type="InterPro" id="IPR014284">
    <property type="entry name" value="RNA_pol_sigma-70_dom"/>
</dbReference>
<dbReference type="PANTHER" id="PTHR43133">
    <property type="entry name" value="RNA POLYMERASE ECF-TYPE SIGMA FACTO"/>
    <property type="match status" value="1"/>
</dbReference>
<evidence type="ECO:0000259" key="6">
    <source>
        <dbReference type="Pfam" id="PF04542"/>
    </source>
</evidence>
<dbReference type="InterPro" id="IPR007627">
    <property type="entry name" value="RNA_pol_sigma70_r2"/>
</dbReference>
<evidence type="ECO:0000313" key="7">
    <source>
        <dbReference type="EMBL" id="WRQ86161.1"/>
    </source>
</evidence>
<keyword evidence="4" id="KW-0238">DNA-binding</keyword>
<keyword evidence="3" id="KW-0731">Sigma factor</keyword>
<feature type="domain" description="RNA polymerase sigma-70 region 2" evidence="6">
    <location>
        <begin position="43"/>
        <end position="113"/>
    </location>
</feature>
<dbReference type="Gene3D" id="1.10.1740.10">
    <property type="match status" value="1"/>
</dbReference>
<keyword evidence="2" id="KW-0805">Transcription regulation</keyword>
<protein>
    <submittedName>
        <fullName evidence="7">Sigma-70 family RNA polymerase sigma factor</fullName>
    </submittedName>
</protein>
<dbReference type="InterPro" id="IPR013324">
    <property type="entry name" value="RNA_pol_sigma_r3/r4-like"/>
</dbReference>
<sequence length="222" mass="26151">MNEETPDSAAPVPEETRSALRTRPTLLFRLRDWRDQATWREFYALYERYVYRYARGAGLNHHEAEDLVQDVFAKVADRIGDFESREQRGSFRRWLGNLVRWRIVDLRRRQQRRPGESHSVSAAPFDEMADAPPAEMWEGDSAEAERWETEWQQRVVDVAMSRLSRQVSPEHLQVFQLRHQKGWSLIRISRELGVGLANAYAINSRLTKRLKTEVERLSTELL</sequence>
<gene>
    <name evidence="7" type="ORF">K1X11_015205</name>
</gene>
<evidence type="ECO:0000256" key="5">
    <source>
        <dbReference type="ARBA" id="ARBA00023163"/>
    </source>
</evidence>
<dbReference type="SUPFAM" id="SSF88659">
    <property type="entry name" value="Sigma3 and sigma4 domains of RNA polymerase sigma factors"/>
    <property type="match status" value="1"/>
</dbReference>
<evidence type="ECO:0000313" key="8">
    <source>
        <dbReference type="Proteomes" id="UP000738431"/>
    </source>
</evidence>
<dbReference type="SUPFAM" id="SSF88946">
    <property type="entry name" value="Sigma2 domain of RNA polymerase sigma factors"/>
    <property type="match status" value="1"/>
</dbReference>
<comment type="similarity">
    <text evidence="1">Belongs to the sigma-70 factor family. ECF subfamily.</text>
</comment>
<proteinExistence type="inferred from homology"/>
<evidence type="ECO:0000256" key="4">
    <source>
        <dbReference type="ARBA" id="ARBA00023125"/>
    </source>
</evidence>
<dbReference type="InterPro" id="IPR039425">
    <property type="entry name" value="RNA_pol_sigma-70-like"/>
</dbReference>
<dbReference type="NCBIfam" id="TIGR02937">
    <property type="entry name" value="sigma70-ECF"/>
    <property type="match status" value="1"/>
</dbReference>
<reference evidence="7 8" key="1">
    <citation type="submission" date="2021-08" db="EMBL/GenBank/DDBJ databases">
        <authorList>
            <person name="Zhang D."/>
            <person name="Zhang A."/>
            <person name="Wang L."/>
        </authorList>
    </citation>
    <scope>NUCLEOTIDE SEQUENCE [LARGE SCALE GENOMIC DNA]</scope>
    <source>
        <strain evidence="7 8">WL0086</strain>
    </source>
</reference>
<keyword evidence="5" id="KW-0804">Transcription</keyword>
<dbReference type="PANTHER" id="PTHR43133:SF8">
    <property type="entry name" value="RNA POLYMERASE SIGMA FACTOR HI_1459-RELATED"/>
    <property type="match status" value="1"/>
</dbReference>
<evidence type="ECO:0000256" key="3">
    <source>
        <dbReference type="ARBA" id="ARBA00023082"/>
    </source>
</evidence>
<accession>A0ABZ1C3Y2</accession>
<evidence type="ECO:0000256" key="2">
    <source>
        <dbReference type="ARBA" id="ARBA00023015"/>
    </source>
</evidence>
<evidence type="ECO:0000256" key="1">
    <source>
        <dbReference type="ARBA" id="ARBA00010641"/>
    </source>
</evidence>
<dbReference type="EMBL" id="CP139781">
    <property type="protein sequence ID" value="WRQ86161.1"/>
    <property type="molecule type" value="Genomic_DNA"/>
</dbReference>
<reference evidence="7 8" key="2">
    <citation type="submission" date="2023-12" db="EMBL/GenBank/DDBJ databases">
        <title>Description of an unclassified Opitutus bacterium of Verrucomicrobiota.</title>
        <authorList>
            <person name="Zhang D.-F."/>
        </authorList>
    </citation>
    <scope>NUCLEOTIDE SEQUENCE [LARGE SCALE GENOMIC DNA]</scope>
    <source>
        <strain evidence="7 8">WL0086</strain>
    </source>
</reference>
<dbReference type="Proteomes" id="UP000738431">
    <property type="component" value="Chromosome"/>
</dbReference>
<keyword evidence="8" id="KW-1185">Reference proteome</keyword>
<name>A0ABZ1C3Y2_9BACT</name>
<dbReference type="Pfam" id="PF04542">
    <property type="entry name" value="Sigma70_r2"/>
    <property type="match status" value="1"/>
</dbReference>
<dbReference type="RefSeq" id="WP_221031667.1">
    <property type="nucleotide sequence ID" value="NZ_CP139781.1"/>
</dbReference>
<organism evidence="7 8">
    <name type="scientific">Actomonas aquatica</name>
    <dbReference type="NCBI Taxonomy" id="2866162"/>
    <lineage>
        <taxon>Bacteria</taxon>
        <taxon>Pseudomonadati</taxon>
        <taxon>Verrucomicrobiota</taxon>
        <taxon>Opitutia</taxon>
        <taxon>Opitutales</taxon>
        <taxon>Opitutaceae</taxon>
        <taxon>Actomonas</taxon>
    </lineage>
</organism>